<feature type="region of interest" description="Disordered" evidence="4">
    <location>
        <begin position="127"/>
        <end position="325"/>
    </location>
</feature>
<evidence type="ECO:0000313" key="7">
    <source>
        <dbReference type="Proteomes" id="UP000030645"/>
    </source>
</evidence>
<dbReference type="Gene3D" id="1.10.510.10">
    <property type="entry name" value="Transferase(Phosphotransferase) domain 1"/>
    <property type="match status" value="1"/>
</dbReference>
<dbReference type="GO" id="GO:0006397">
    <property type="term" value="P:mRNA processing"/>
    <property type="evidence" value="ECO:0007669"/>
    <property type="project" value="InterPro"/>
</dbReference>
<dbReference type="Pfam" id="PF06479">
    <property type="entry name" value="Ribonuc_2-5A"/>
    <property type="match status" value="1"/>
</dbReference>
<evidence type="ECO:0000313" key="6">
    <source>
        <dbReference type="EMBL" id="EXC21526.1"/>
    </source>
</evidence>
<keyword evidence="6" id="KW-0808">Transferase</keyword>
<dbReference type="GO" id="GO:0005524">
    <property type="term" value="F:ATP binding"/>
    <property type="evidence" value="ECO:0007669"/>
    <property type="project" value="UniProtKB-KW"/>
</dbReference>
<dbReference type="PANTHER" id="PTHR13954:SF6">
    <property type="entry name" value="NON-SPECIFIC SERINE_THREONINE PROTEIN KINASE"/>
    <property type="match status" value="1"/>
</dbReference>
<dbReference type="Pfam" id="PF00069">
    <property type="entry name" value="Pkinase"/>
    <property type="match status" value="1"/>
</dbReference>
<feature type="compositionally biased region" description="Basic and acidic residues" evidence="4">
    <location>
        <begin position="182"/>
        <end position="199"/>
    </location>
</feature>
<keyword evidence="7" id="KW-1185">Reference proteome</keyword>
<dbReference type="GO" id="GO:0036498">
    <property type="term" value="P:IRE1-mediated unfolded protein response"/>
    <property type="evidence" value="ECO:0007669"/>
    <property type="project" value="TreeGrafter"/>
</dbReference>
<dbReference type="InterPro" id="IPR000719">
    <property type="entry name" value="Prot_kinase_dom"/>
</dbReference>
<dbReference type="InterPro" id="IPR010513">
    <property type="entry name" value="KEN_dom"/>
</dbReference>
<dbReference type="InterPro" id="IPR038357">
    <property type="entry name" value="KEN_sf"/>
</dbReference>
<proteinExistence type="predicted"/>
<keyword evidence="2" id="KW-0547">Nucleotide-binding</keyword>
<dbReference type="Gene3D" id="3.30.200.20">
    <property type="entry name" value="Phosphorylase Kinase, domain 1"/>
    <property type="match status" value="1"/>
</dbReference>
<feature type="domain" description="Protein kinase" evidence="5">
    <location>
        <begin position="370"/>
        <end position="671"/>
    </location>
</feature>
<feature type="compositionally biased region" description="Low complexity" evidence="4">
    <location>
        <begin position="172"/>
        <end position="181"/>
    </location>
</feature>
<feature type="compositionally biased region" description="Basic and acidic residues" evidence="4">
    <location>
        <begin position="1"/>
        <end position="17"/>
    </location>
</feature>
<dbReference type="GO" id="GO:1990604">
    <property type="term" value="C:IRE1-TRAF2-ASK1 complex"/>
    <property type="evidence" value="ECO:0007669"/>
    <property type="project" value="TreeGrafter"/>
</dbReference>
<keyword evidence="6" id="KW-0418">Kinase</keyword>
<dbReference type="Proteomes" id="UP000030645">
    <property type="component" value="Unassembled WGS sequence"/>
</dbReference>
<name>W9SR62_9ROSA</name>
<evidence type="ECO:0000256" key="4">
    <source>
        <dbReference type="SAM" id="MobiDB-lite"/>
    </source>
</evidence>
<keyword evidence="3" id="KW-0067">ATP-binding</keyword>
<dbReference type="Gene3D" id="1.20.1440.180">
    <property type="entry name" value="KEN domain"/>
    <property type="match status" value="1"/>
</dbReference>
<dbReference type="eggNOG" id="KOG1027">
    <property type="taxonomic scope" value="Eukaryota"/>
</dbReference>
<dbReference type="GO" id="GO:0051082">
    <property type="term" value="F:unfolded protein binding"/>
    <property type="evidence" value="ECO:0007669"/>
    <property type="project" value="TreeGrafter"/>
</dbReference>
<dbReference type="PANTHER" id="PTHR13954">
    <property type="entry name" value="IRE1-RELATED"/>
    <property type="match status" value="1"/>
</dbReference>
<feature type="compositionally biased region" description="Polar residues" evidence="4">
    <location>
        <begin position="226"/>
        <end position="244"/>
    </location>
</feature>
<reference evidence="7" key="1">
    <citation type="submission" date="2013-01" db="EMBL/GenBank/DDBJ databases">
        <title>Draft Genome Sequence of a Mulberry Tree, Morus notabilis C.K. Schneid.</title>
        <authorList>
            <person name="He N."/>
            <person name="Zhao S."/>
        </authorList>
    </citation>
    <scope>NUCLEOTIDE SEQUENCE</scope>
</reference>
<feature type="compositionally biased region" description="Basic and acidic residues" evidence="4">
    <location>
        <begin position="210"/>
        <end position="224"/>
    </location>
</feature>
<accession>W9SR62</accession>
<dbReference type="InterPro" id="IPR045133">
    <property type="entry name" value="IRE1/2-like"/>
</dbReference>
<feature type="compositionally biased region" description="Basic and acidic residues" evidence="4">
    <location>
        <begin position="309"/>
        <end position="325"/>
    </location>
</feature>
<dbReference type="InterPro" id="IPR011009">
    <property type="entry name" value="Kinase-like_dom_sf"/>
</dbReference>
<dbReference type="AlphaFoldDB" id="W9SR62"/>
<evidence type="ECO:0000256" key="2">
    <source>
        <dbReference type="ARBA" id="ARBA00022741"/>
    </source>
</evidence>
<organism evidence="6 7">
    <name type="scientific">Morus notabilis</name>
    <dbReference type="NCBI Taxonomy" id="981085"/>
    <lineage>
        <taxon>Eukaryota</taxon>
        <taxon>Viridiplantae</taxon>
        <taxon>Streptophyta</taxon>
        <taxon>Embryophyta</taxon>
        <taxon>Tracheophyta</taxon>
        <taxon>Spermatophyta</taxon>
        <taxon>Magnoliopsida</taxon>
        <taxon>eudicotyledons</taxon>
        <taxon>Gunneridae</taxon>
        <taxon>Pentapetalae</taxon>
        <taxon>rosids</taxon>
        <taxon>fabids</taxon>
        <taxon>Rosales</taxon>
        <taxon>Moraceae</taxon>
        <taxon>Moreae</taxon>
        <taxon>Morus</taxon>
    </lineage>
</organism>
<feature type="region of interest" description="Disordered" evidence="4">
    <location>
        <begin position="1"/>
        <end position="35"/>
    </location>
</feature>
<keyword evidence="1" id="KW-0732">Signal</keyword>
<dbReference type="SMART" id="SM00220">
    <property type="entry name" value="S_TKc"/>
    <property type="match status" value="1"/>
</dbReference>
<dbReference type="GO" id="GO:0004521">
    <property type="term" value="F:RNA endonuclease activity"/>
    <property type="evidence" value="ECO:0007669"/>
    <property type="project" value="InterPro"/>
</dbReference>
<protein>
    <submittedName>
        <fullName evidence="6">Serine/threonine-protein kinase/endoribonuclease IRE1</fullName>
    </submittedName>
</protein>
<feature type="compositionally biased region" description="Polar residues" evidence="4">
    <location>
        <begin position="297"/>
        <end position="308"/>
    </location>
</feature>
<feature type="compositionally biased region" description="Polar residues" evidence="4">
    <location>
        <begin position="271"/>
        <end position="280"/>
    </location>
</feature>
<evidence type="ECO:0000256" key="3">
    <source>
        <dbReference type="ARBA" id="ARBA00022840"/>
    </source>
</evidence>
<evidence type="ECO:0000256" key="1">
    <source>
        <dbReference type="ARBA" id="ARBA00022729"/>
    </source>
</evidence>
<dbReference type="SUPFAM" id="SSF56112">
    <property type="entry name" value="Protein kinase-like (PK-like)"/>
    <property type="match status" value="1"/>
</dbReference>
<feature type="compositionally biased region" description="Basic and acidic residues" evidence="4">
    <location>
        <begin position="245"/>
        <end position="261"/>
    </location>
</feature>
<evidence type="ECO:0000259" key="5">
    <source>
        <dbReference type="PROSITE" id="PS50011"/>
    </source>
</evidence>
<gene>
    <name evidence="6" type="ORF">L484_014881</name>
</gene>
<sequence length="819" mass="91321">METHPDLKPSHPAEASKPKPKSNADAVRPAPASSAIPRNAVNASIVGTGNNVTPAATSSTASLQKWAPRRFGDQVISVAKNLPKLVIIRGLDEIKGTEVVSGDLKEVATNYNLKGITVPQRNEKLKEISEASSSGSPKRAQIQRQKNEVATDYELKGKKVPHTNEKLKELSEASSSSSSKPTQKEKKVPHTNEKLKELSEASSSSSKPTQKGEKVPHTNEKLKQLSEASSSSFSKPTPVLGQQNEKGKKVPHTNEKLKELSEASSSSSLKQTQGLGQLNETGKRIPQPAKKIKEISGASSSNSPTRTQVSRDLKEKKEIRSQEANEKWKKLPEAVKYLRNFLQKNVPMDEIKGIVDIEELKSLHNDLARYLEQEPELGNAFATVEVSSESDKCDPQQPLQIGQNLELLPDKKLSDGKNQDNNILWGTYKVPTAVKRIRKADYDMNAEKIQILIKDLKYHPNLVRCFGVTSDKVWSYVAMETAYYLDETSFNLDELVQLANSNHVVTNDRLNVVKKIVGKFELIPKNGSPIPDLLRTVMREVLSGLVHLHDTLGISHGDLKPQNIRIIKEGSLWHVKLSDMGIKTGSGTLDRQACRDHGNHIWVDDMHAYGRILCYCITGISEFGDCKTITKKRDSLLENNPEARHLFLCLTSTNPTERLTAKEALRYLPFSDPKEKLLFLLNTCKKVYDFGDRDLRNELETISSKVIVGKWKGEDVREWNERIDADIINYAIEQLKKYSPDSTYKYDSLPELLRLIRNTYNHYGRCPPKIKRRGPDLKALGGRGARRAAACWTAVQCHSMGSTALQKSARGCSRHNGSA</sequence>
<feature type="compositionally biased region" description="Basic and acidic residues" evidence="4">
    <location>
        <begin position="145"/>
        <end position="171"/>
    </location>
</feature>
<dbReference type="GO" id="GO:0004674">
    <property type="term" value="F:protein serine/threonine kinase activity"/>
    <property type="evidence" value="ECO:0007669"/>
    <property type="project" value="InterPro"/>
</dbReference>
<dbReference type="STRING" id="981085.W9SR62"/>
<dbReference type="EMBL" id="KE345945">
    <property type="protein sequence ID" value="EXC21526.1"/>
    <property type="molecule type" value="Genomic_DNA"/>
</dbReference>
<dbReference type="PROSITE" id="PS50011">
    <property type="entry name" value="PROTEIN_KINASE_DOM"/>
    <property type="match status" value="1"/>
</dbReference>